<dbReference type="PANTHER" id="PTHR31566">
    <property type="entry name" value="CYTOCHROME C BIOGENESIS PROTEIN CCS1, CHLOROPLASTIC"/>
    <property type="match status" value="1"/>
</dbReference>
<feature type="transmembrane region" description="Helical" evidence="1">
    <location>
        <begin position="42"/>
        <end position="62"/>
    </location>
</feature>
<dbReference type="Proteomes" id="UP000784128">
    <property type="component" value="Unassembled WGS sequence"/>
</dbReference>
<keyword evidence="3" id="KW-1185">Reference proteome</keyword>
<dbReference type="EMBL" id="JAHDYS010000010">
    <property type="protein sequence ID" value="MBT1072515.1"/>
    <property type="molecule type" value="Genomic_DNA"/>
</dbReference>
<evidence type="ECO:0000256" key="1">
    <source>
        <dbReference type="SAM" id="Phobius"/>
    </source>
</evidence>
<sequence length="309" mass="34605">MLLYAKLKKIVIWCASTECAVVLFLGIALLAIPGTFTESRAIYVSPFFLSLLGAFGLNLILCTIRRIKSISKPVLILHGGVIATLVGCILTSFGYVATVNLYEGTTVEQLYRWDEDKDVNIGVELGVKKVHREFWPVPVKVGVLHGLQKEQLFVSKTGESFQFRNYRIYIDAFDPQSESLNLVVFEGARRLGTCSTSGMRDLPPDFPYSFALVAFQTPSLKRQWVDLELFRNSEKVASGISEVNNPFRWEGLYFYNTQITRSPNGVYAGIQVVRDPGRPYVFAGFTVMAIGSVLAFARRFFRKSPAKAI</sequence>
<dbReference type="RefSeq" id="WP_214299583.1">
    <property type="nucleotide sequence ID" value="NZ_JAHDYS010000010.1"/>
</dbReference>
<feature type="transmembrane region" description="Helical" evidence="1">
    <location>
        <begin position="74"/>
        <end position="97"/>
    </location>
</feature>
<accession>A0ABS5UA31</accession>
<evidence type="ECO:0000313" key="3">
    <source>
        <dbReference type="Proteomes" id="UP000784128"/>
    </source>
</evidence>
<keyword evidence="1" id="KW-0472">Membrane</keyword>
<comment type="caution">
    <text evidence="2">The sequence shown here is derived from an EMBL/GenBank/DDBJ whole genome shotgun (WGS) entry which is preliminary data.</text>
</comment>
<gene>
    <name evidence="2" type="ORF">KJB30_12010</name>
</gene>
<reference evidence="2 3" key="1">
    <citation type="submission" date="2021-05" db="EMBL/GenBank/DDBJ databases">
        <title>The draft genome of Geobacter chapellei DSM 13688.</title>
        <authorList>
            <person name="Xu Z."/>
            <person name="Masuda Y."/>
            <person name="Itoh H."/>
            <person name="Senoo K."/>
        </authorList>
    </citation>
    <scope>NUCLEOTIDE SEQUENCE [LARGE SCALE GENOMIC DNA]</scope>
    <source>
        <strain evidence="2 3">DSM 13688</strain>
    </source>
</reference>
<feature type="transmembrane region" description="Helical" evidence="1">
    <location>
        <begin position="280"/>
        <end position="297"/>
    </location>
</feature>
<dbReference type="PANTHER" id="PTHR31566:SF0">
    <property type="entry name" value="CYTOCHROME C BIOGENESIS PROTEIN CCS1, CHLOROPLASTIC"/>
    <property type="match status" value="1"/>
</dbReference>
<organism evidence="2 3">
    <name type="scientific">Pelotalea chapellei</name>
    <dbReference type="NCBI Taxonomy" id="44671"/>
    <lineage>
        <taxon>Bacteria</taxon>
        <taxon>Pseudomonadati</taxon>
        <taxon>Thermodesulfobacteriota</taxon>
        <taxon>Desulfuromonadia</taxon>
        <taxon>Geobacterales</taxon>
        <taxon>Geobacteraceae</taxon>
        <taxon>Pelotalea</taxon>
    </lineage>
</organism>
<keyword evidence="1" id="KW-0812">Transmembrane</keyword>
<protein>
    <submittedName>
        <fullName evidence="2">ResB-like family cytochrome C biogenesis protein</fullName>
    </submittedName>
</protein>
<evidence type="ECO:0000313" key="2">
    <source>
        <dbReference type="EMBL" id="MBT1072515.1"/>
    </source>
</evidence>
<proteinExistence type="predicted"/>
<keyword evidence="1" id="KW-1133">Transmembrane helix</keyword>
<feature type="transmembrane region" description="Helical" evidence="1">
    <location>
        <begin position="12"/>
        <end position="36"/>
    </location>
</feature>
<name>A0ABS5UA31_9BACT</name>
<dbReference type="InterPro" id="IPR023494">
    <property type="entry name" value="Cyt_c_bgen_Ccs1/CcsB/ResB"/>
</dbReference>